<protein>
    <submittedName>
        <fullName evidence="1">Uncharacterized protein</fullName>
    </submittedName>
</protein>
<dbReference type="EMBL" id="KZ824973">
    <property type="protein sequence ID" value="RAH67603.1"/>
    <property type="molecule type" value="Genomic_DNA"/>
</dbReference>
<reference evidence="1" key="1">
    <citation type="submission" date="2018-02" db="EMBL/GenBank/DDBJ databases">
        <title>The genomes of Aspergillus section Nigri reveals drivers in fungal speciation.</title>
        <authorList>
            <consortium name="DOE Joint Genome Institute"/>
            <person name="Vesth T.C."/>
            <person name="Nybo J."/>
            <person name="Theobald S."/>
            <person name="Brandl J."/>
            <person name="Frisvad J.C."/>
            <person name="Nielsen K.F."/>
            <person name="Lyhne E.K."/>
            <person name="Kogle M.E."/>
            <person name="Kuo A."/>
            <person name="Riley R."/>
            <person name="Clum A."/>
            <person name="Nolan M."/>
            <person name="Lipzen A."/>
            <person name="Salamov A."/>
            <person name="Henrissat B."/>
            <person name="Wiebenga A."/>
            <person name="De vries R.P."/>
            <person name="Grigoriev I.V."/>
            <person name="Mortensen U.H."/>
            <person name="Andersen M.R."/>
            <person name="Baker S.E."/>
        </authorList>
    </citation>
    <scope>NUCLEOTIDE SEQUENCE</scope>
    <source>
        <strain evidence="1">CBS 121060</strain>
    </source>
</reference>
<dbReference type="Proteomes" id="UP000249661">
    <property type="component" value="Unassembled WGS sequence"/>
</dbReference>
<proteinExistence type="predicted"/>
<sequence length="271" mass="30209">MKAFKIVLVALLFLVNFGQASMRAAPSELFYTYLGFRFDFIVNGASRTIGPNLPNDVLSDFGTFASRMYPHLVLRDPIWASTSLQYNQATLDAILRDLKSDKYLRSEIIREAPPDHSSLLEQVGKVVMSTRGSTAPGFSDTWNSQFPEFKRALAGTLAARQQDMFRTSLTDLFRAKFPGKTLVGSKFFVLDTDVAFSRQNWGLTARANGDNIGTLKTYKTWSLGLPNLKDTSGMADTTKNALHFYQDHYGWAETIARTLSALDSVDSCKAK</sequence>
<name>A0ACD1H1Z8_9EURO</name>
<keyword evidence="2" id="KW-1185">Reference proteome</keyword>
<accession>A0ACD1H1Z8</accession>
<gene>
    <name evidence="1" type="ORF">BO66DRAFT_430566</name>
</gene>
<organism evidence="1 2">
    <name type="scientific">Aspergillus aculeatinus CBS 121060</name>
    <dbReference type="NCBI Taxonomy" id="1448322"/>
    <lineage>
        <taxon>Eukaryota</taxon>
        <taxon>Fungi</taxon>
        <taxon>Dikarya</taxon>
        <taxon>Ascomycota</taxon>
        <taxon>Pezizomycotina</taxon>
        <taxon>Eurotiomycetes</taxon>
        <taxon>Eurotiomycetidae</taxon>
        <taxon>Eurotiales</taxon>
        <taxon>Aspergillaceae</taxon>
        <taxon>Aspergillus</taxon>
        <taxon>Aspergillus subgen. Circumdati</taxon>
    </lineage>
</organism>
<evidence type="ECO:0000313" key="1">
    <source>
        <dbReference type="EMBL" id="RAH67603.1"/>
    </source>
</evidence>
<evidence type="ECO:0000313" key="2">
    <source>
        <dbReference type="Proteomes" id="UP000249661"/>
    </source>
</evidence>